<dbReference type="InterPro" id="IPR013320">
    <property type="entry name" value="ConA-like_dom_sf"/>
</dbReference>
<gene>
    <name evidence="7" type="ORF">K458DRAFT_245230</name>
</gene>
<dbReference type="PANTHER" id="PTHR10963">
    <property type="entry name" value="GLYCOSYL HYDROLASE-RELATED"/>
    <property type="match status" value="1"/>
</dbReference>
<dbReference type="Gene3D" id="2.60.120.200">
    <property type="match status" value="1"/>
</dbReference>
<dbReference type="InterPro" id="IPR050546">
    <property type="entry name" value="Glycosyl_Hydrlase_16"/>
</dbReference>
<evidence type="ECO:0000256" key="5">
    <source>
        <dbReference type="ARBA" id="ARBA00023295"/>
    </source>
</evidence>
<dbReference type="Proteomes" id="UP000799291">
    <property type="component" value="Unassembled WGS sequence"/>
</dbReference>
<organism evidence="7 8">
    <name type="scientific">Lentithecium fluviatile CBS 122367</name>
    <dbReference type="NCBI Taxonomy" id="1168545"/>
    <lineage>
        <taxon>Eukaryota</taxon>
        <taxon>Fungi</taxon>
        <taxon>Dikarya</taxon>
        <taxon>Ascomycota</taxon>
        <taxon>Pezizomycotina</taxon>
        <taxon>Dothideomycetes</taxon>
        <taxon>Pleosporomycetidae</taxon>
        <taxon>Pleosporales</taxon>
        <taxon>Massarineae</taxon>
        <taxon>Lentitheciaceae</taxon>
        <taxon>Lentithecium</taxon>
    </lineage>
</organism>
<dbReference type="Pfam" id="PF26113">
    <property type="entry name" value="GH16_XgeA"/>
    <property type="match status" value="1"/>
</dbReference>
<feature type="non-terminal residue" evidence="7">
    <location>
        <position position="341"/>
    </location>
</feature>
<feature type="domain" description="GH16" evidence="6">
    <location>
        <begin position="23"/>
        <end position="327"/>
    </location>
</feature>
<dbReference type="OrthoDB" id="192832at2759"/>
<keyword evidence="8" id="KW-1185">Reference proteome</keyword>
<comment type="catalytic activity">
    <reaction evidence="1">
        <text>Endohydrolysis of (1-&gt;3)- or (1-&gt;4)-linkages in beta-D-glucans when the glucose residue whose reducing group is involved in the linkage to be hydrolyzed is itself substituted at C-3.</text>
        <dbReference type="EC" id="3.2.1.6"/>
    </reaction>
</comment>
<sequence>STNSGGTYTLTTDLSYKNFFAAFDFFSGPDPTQGFVQYQALEAATSQSLVGFFEDTQSVYMGVDYTTKDAAGRASVRLESKDTFNQGLLVVDVRHMPDSTCGSWPAFWMVGTENGEVKWPDAGEIDILEGVNDESRNAVTLHTSAGCVVDNATTPVVGATGEVQMPYLGTMATDNCDVAAVDQDKNVGCSIKAPEPAEIKGVATYGTEFNNAGGGVYAMEWTDQAITVWFFPRNSTGIAQFSSSSNATSGSNSTAGSSLDASTFGTPLAKFSGSGCDFTQRFKDLKIVFDTTFCGEWAGKVWDQGCAAKTGVATCQEYVQNNPEVFANAYWEVGGLRWYQK</sequence>
<dbReference type="PANTHER" id="PTHR10963:SF24">
    <property type="entry name" value="GLYCOSIDASE C21B10.07-RELATED"/>
    <property type="match status" value="1"/>
</dbReference>
<evidence type="ECO:0000256" key="3">
    <source>
        <dbReference type="ARBA" id="ARBA00012599"/>
    </source>
</evidence>
<dbReference type="FunFam" id="2.60.120.200:FF:000114">
    <property type="entry name" value="Probable endo-1,3(4)-beta-glucanase NFIA_089530"/>
    <property type="match status" value="1"/>
</dbReference>
<keyword evidence="4 7" id="KW-0378">Hydrolase</keyword>
<evidence type="ECO:0000256" key="1">
    <source>
        <dbReference type="ARBA" id="ARBA00000124"/>
    </source>
</evidence>
<evidence type="ECO:0000313" key="8">
    <source>
        <dbReference type="Proteomes" id="UP000799291"/>
    </source>
</evidence>
<dbReference type="AlphaFoldDB" id="A0A6G1IMD5"/>
<protein>
    <recommendedName>
        <fullName evidence="3">endo-1,3(4)-beta-glucanase</fullName>
        <ecNumber evidence="3">3.2.1.6</ecNumber>
    </recommendedName>
</protein>
<dbReference type="InterPro" id="IPR000757">
    <property type="entry name" value="Beta-glucanase-like"/>
</dbReference>
<evidence type="ECO:0000313" key="7">
    <source>
        <dbReference type="EMBL" id="KAF2679039.1"/>
    </source>
</evidence>
<dbReference type="PROSITE" id="PS51762">
    <property type="entry name" value="GH16_2"/>
    <property type="match status" value="1"/>
</dbReference>
<dbReference type="CDD" id="cd02181">
    <property type="entry name" value="GH16_fungal_Lam16A_glucanase"/>
    <property type="match status" value="1"/>
</dbReference>
<dbReference type="GO" id="GO:0009251">
    <property type="term" value="P:glucan catabolic process"/>
    <property type="evidence" value="ECO:0007669"/>
    <property type="project" value="TreeGrafter"/>
</dbReference>
<accession>A0A6G1IMD5</accession>
<dbReference type="SUPFAM" id="SSF49899">
    <property type="entry name" value="Concanavalin A-like lectins/glucanases"/>
    <property type="match status" value="1"/>
</dbReference>
<dbReference type="EMBL" id="MU005606">
    <property type="protein sequence ID" value="KAF2679039.1"/>
    <property type="molecule type" value="Genomic_DNA"/>
</dbReference>
<feature type="non-terminal residue" evidence="7">
    <location>
        <position position="1"/>
    </location>
</feature>
<dbReference type="EC" id="3.2.1.6" evidence="3"/>
<evidence type="ECO:0000259" key="6">
    <source>
        <dbReference type="PROSITE" id="PS51762"/>
    </source>
</evidence>
<comment type="similarity">
    <text evidence="2">Belongs to the glycosyl hydrolase 16 family.</text>
</comment>
<evidence type="ECO:0000256" key="4">
    <source>
        <dbReference type="ARBA" id="ARBA00022801"/>
    </source>
</evidence>
<proteinExistence type="inferred from homology"/>
<dbReference type="GO" id="GO:0052861">
    <property type="term" value="F:endo-1,3(4)-beta-glucanase activity"/>
    <property type="evidence" value="ECO:0007669"/>
    <property type="project" value="UniProtKB-EC"/>
</dbReference>
<evidence type="ECO:0000256" key="2">
    <source>
        <dbReference type="ARBA" id="ARBA00006865"/>
    </source>
</evidence>
<reference evidence="7" key="1">
    <citation type="journal article" date="2020" name="Stud. Mycol.">
        <title>101 Dothideomycetes genomes: a test case for predicting lifestyles and emergence of pathogens.</title>
        <authorList>
            <person name="Haridas S."/>
            <person name="Albert R."/>
            <person name="Binder M."/>
            <person name="Bloem J."/>
            <person name="Labutti K."/>
            <person name="Salamov A."/>
            <person name="Andreopoulos B."/>
            <person name="Baker S."/>
            <person name="Barry K."/>
            <person name="Bills G."/>
            <person name="Bluhm B."/>
            <person name="Cannon C."/>
            <person name="Castanera R."/>
            <person name="Culley D."/>
            <person name="Daum C."/>
            <person name="Ezra D."/>
            <person name="Gonzalez J."/>
            <person name="Henrissat B."/>
            <person name="Kuo A."/>
            <person name="Liang C."/>
            <person name="Lipzen A."/>
            <person name="Lutzoni F."/>
            <person name="Magnuson J."/>
            <person name="Mondo S."/>
            <person name="Nolan M."/>
            <person name="Ohm R."/>
            <person name="Pangilinan J."/>
            <person name="Park H.-J."/>
            <person name="Ramirez L."/>
            <person name="Alfaro M."/>
            <person name="Sun H."/>
            <person name="Tritt A."/>
            <person name="Yoshinaga Y."/>
            <person name="Zwiers L.-H."/>
            <person name="Turgeon B."/>
            <person name="Goodwin S."/>
            <person name="Spatafora J."/>
            <person name="Crous P."/>
            <person name="Grigoriev I."/>
        </authorList>
    </citation>
    <scope>NUCLEOTIDE SEQUENCE</scope>
    <source>
        <strain evidence="7">CBS 122367</strain>
    </source>
</reference>
<keyword evidence="5" id="KW-0326">Glycosidase</keyword>
<name>A0A6G1IMD5_9PLEO</name>